<protein>
    <recommendedName>
        <fullName evidence="4">Outer membrane protein beta-barrel domain-containing protein</fullName>
    </recommendedName>
</protein>
<gene>
    <name evidence="2" type="ORF">A9Q84_15480</name>
</gene>
<dbReference type="AlphaFoldDB" id="A0A1Y5FAA0"/>
<organism evidence="2 3">
    <name type="scientific">Halobacteriovorax marinus</name>
    <dbReference type="NCBI Taxonomy" id="97084"/>
    <lineage>
        <taxon>Bacteria</taxon>
        <taxon>Pseudomonadati</taxon>
        <taxon>Bdellovibrionota</taxon>
        <taxon>Bacteriovoracia</taxon>
        <taxon>Bacteriovoracales</taxon>
        <taxon>Halobacteriovoraceae</taxon>
        <taxon>Halobacteriovorax</taxon>
    </lineage>
</organism>
<evidence type="ECO:0008006" key="4">
    <source>
        <dbReference type="Google" id="ProtNLM"/>
    </source>
</evidence>
<sequence length="204" mass="23599">MKKILLALFVISLNSMAATETISKVEKVESKLAVKKRISSREYRSEKTFSVTAGFGIALSEMAQSLNGEYFVDGESLVSLRLSYYDEDRRSSYVNEEKQFSAELGFKRFVSNSFFLKPMVYYRNYKKTRTYDSFWYSDENNGVERYVDAGMGFSIGNQWQFSTLTIGCDWFGISSSVKTFTDTTDFDFREYSFNLLNFFVGMSF</sequence>
<proteinExistence type="predicted"/>
<comment type="caution">
    <text evidence="2">The sequence shown here is derived from an EMBL/GenBank/DDBJ whole genome shotgun (WGS) entry which is preliminary data.</text>
</comment>
<reference evidence="3" key="1">
    <citation type="journal article" date="2017" name="Proc. Natl. Acad. Sci. U.S.A.">
        <title>Simulation of Deepwater Horizon oil plume reveals substrate specialization within a complex community of hydrocarbon-degraders.</title>
        <authorList>
            <person name="Hu P."/>
            <person name="Dubinsky E.A."/>
            <person name="Probst A.J."/>
            <person name="Wang J."/>
            <person name="Sieber C.M.K."/>
            <person name="Tom L.M."/>
            <person name="Gardinali P."/>
            <person name="Banfield J.F."/>
            <person name="Atlas R.M."/>
            <person name="Andersen G.L."/>
        </authorList>
    </citation>
    <scope>NUCLEOTIDE SEQUENCE [LARGE SCALE GENOMIC DNA]</scope>
</reference>
<accession>A0A1Y5FAA0</accession>
<feature type="signal peptide" evidence="1">
    <location>
        <begin position="1"/>
        <end position="17"/>
    </location>
</feature>
<name>A0A1Y5FAA0_9BACT</name>
<evidence type="ECO:0000256" key="1">
    <source>
        <dbReference type="SAM" id="SignalP"/>
    </source>
</evidence>
<feature type="chain" id="PRO_5012328207" description="Outer membrane protein beta-barrel domain-containing protein" evidence="1">
    <location>
        <begin position="18"/>
        <end position="204"/>
    </location>
</feature>
<keyword evidence="1" id="KW-0732">Signal</keyword>
<dbReference type="Proteomes" id="UP000196531">
    <property type="component" value="Unassembled WGS sequence"/>
</dbReference>
<dbReference type="EMBL" id="MAAO01000008">
    <property type="protein sequence ID" value="OUR95242.1"/>
    <property type="molecule type" value="Genomic_DNA"/>
</dbReference>
<evidence type="ECO:0000313" key="2">
    <source>
        <dbReference type="EMBL" id="OUR95242.1"/>
    </source>
</evidence>
<evidence type="ECO:0000313" key="3">
    <source>
        <dbReference type="Proteomes" id="UP000196531"/>
    </source>
</evidence>